<evidence type="ECO:0000313" key="2">
    <source>
        <dbReference type="Proteomes" id="UP000016930"/>
    </source>
</evidence>
<dbReference type="Proteomes" id="UP000016930">
    <property type="component" value="Unassembled WGS sequence"/>
</dbReference>
<keyword evidence="2" id="KW-1185">Reference proteome</keyword>
<name>M2QWY2_CERS8</name>
<dbReference type="HOGENOM" id="CLU_036316_5_0_1"/>
<dbReference type="InterPro" id="IPR032675">
    <property type="entry name" value="LRR_dom_sf"/>
</dbReference>
<gene>
    <name evidence="1" type="ORF">CERSUDRAFT_100751</name>
</gene>
<proteinExistence type="predicted"/>
<dbReference type="OrthoDB" id="2744824at2759"/>
<protein>
    <recommendedName>
        <fullName evidence="3">F-box domain-containing protein</fullName>
    </recommendedName>
</protein>
<dbReference type="EMBL" id="KB445825">
    <property type="protein sequence ID" value="EMD31026.1"/>
    <property type="molecule type" value="Genomic_DNA"/>
</dbReference>
<evidence type="ECO:0008006" key="3">
    <source>
        <dbReference type="Google" id="ProtNLM"/>
    </source>
</evidence>
<evidence type="ECO:0000313" key="1">
    <source>
        <dbReference type="EMBL" id="EMD31026.1"/>
    </source>
</evidence>
<accession>M2QWY2</accession>
<organism evidence="1 2">
    <name type="scientific">Ceriporiopsis subvermispora (strain B)</name>
    <name type="common">White-rot fungus</name>
    <name type="synonym">Gelatoporia subvermispora</name>
    <dbReference type="NCBI Taxonomy" id="914234"/>
    <lineage>
        <taxon>Eukaryota</taxon>
        <taxon>Fungi</taxon>
        <taxon>Dikarya</taxon>
        <taxon>Basidiomycota</taxon>
        <taxon>Agaricomycotina</taxon>
        <taxon>Agaricomycetes</taxon>
        <taxon>Polyporales</taxon>
        <taxon>Gelatoporiaceae</taxon>
        <taxon>Gelatoporia</taxon>
    </lineage>
</organism>
<dbReference type="Gene3D" id="3.80.10.10">
    <property type="entry name" value="Ribonuclease Inhibitor"/>
    <property type="match status" value="1"/>
</dbReference>
<sequence length="390" mass="44306">MNYLIPRPRLPPELTDRMIDFLHDDIPTLKTCALVCRAWVPASRMYTFETVYTQKGRQLKSLPGLLQESPTLGANIKKISVDVYQREHGPIFASIAKLLSHVRALELCWNLGYPLVPEDVASFKNVTKLALTMMEPPKSDYAQLAHVILEFRQVKHLQLMTMDRWVEDSAIAELAAALATLPLKRLNVKTWNEVIGRCVQIEPLRGLTSLLYAPVDVGTPPLLSTFTAGVSHLEEIMVVINQEPTRNDFRDMLQACPASLKILRIEGTPGSLHRLAKIIAEMTSLDFPVVNVHFTCICHRWNPRESLELSSFASLLEKDWPRIPHKNLKLVYDQLREPSHHGMPRSGRERDYAYEGEALQVFHDAIDRGDVSLVFVPAWQNARTTTFLED</sequence>
<dbReference type="AlphaFoldDB" id="M2QWY2"/>
<reference evidence="1 2" key="1">
    <citation type="journal article" date="2012" name="Proc. Natl. Acad. Sci. U.S.A.">
        <title>Comparative genomics of Ceriporiopsis subvermispora and Phanerochaete chrysosporium provide insight into selective ligninolysis.</title>
        <authorList>
            <person name="Fernandez-Fueyo E."/>
            <person name="Ruiz-Duenas F.J."/>
            <person name="Ferreira P."/>
            <person name="Floudas D."/>
            <person name="Hibbett D.S."/>
            <person name="Canessa P."/>
            <person name="Larrondo L.F."/>
            <person name="James T.Y."/>
            <person name="Seelenfreund D."/>
            <person name="Lobos S."/>
            <person name="Polanco R."/>
            <person name="Tello M."/>
            <person name="Honda Y."/>
            <person name="Watanabe T."/>
            <person name="Watanabe T."/>
            <person name="Ryu J.S."/>
            <person name="Kubicek C.P."/>
            <person name="Schmoll M."/>
            <person name="Gaskell J."/>
            <person name="Hammel K.E."/>
            <person name="St John F.J."/>
            <person name="Vanden Wymelenberg A."/>
            <person name="Sabat G."/>
            <person name="Splinter BonDurant S."/>
            <person name="Syed K."/>
            <person name="Yadav J.S."/>
            <person name="Doddapaneni H."/>
            <person name="Subramanian V."/>
            <person name="Lavin J.L."/>
            <person name="Oguiza J.A."/>
            <person name="Perez G."/>
            <person name="Pisabarro A.G."/>
            <person name="Ramirez L."/>
            <person name="Santoyo F."/>
            <person name="Master E."/>
            <person name="Coutinho P.M."/>
            <person name="Henrissat B."/>
            <person name="Lombard V."/>
            <person name="Magnuson J.K."/>
            <person name="Kuees U."/>
            <person name="Hori C."/>
            <person name="Igarashi K."/>
            <person name="Samejima M."/>
            <person name="Held B.W."/>
            <person name="Barry K.W."/>
            <person name="LaButti K.M."/>
            <person name="Lapidus A."/>
            <person name="Lindquist E.A."/>
            <person name="Lucas S.M."/>
            <person name="Riley R."/>
            <person name="Salamov A.A."/>
            <person name="Hoffmeister D."/>
            <person name="Schwenk D."/>
            <person name="Hadar Y."/>
            <person name="Yarden O."/>
            <person name="de Vries R.P."/>
            <person name="Wiebenga A."/>
            <person name="Stenlid J."/>
            <person name="Eastwood D."/>
            <person name="Grigoriev I.V."/>
            <person name="Berka R.M."/>
            <person name="Blanchette R.A."/>
            <person name="Kersten P."/>
            <person name="Martinez A.T."/>
            <person name="Vicuna R."/>
            <person name="Cullen D."/>
        </authorList>
    </citation>
    <scope>NUCLEOTIDE SEQUENCE [LARGE SCALE GENOMIC DNA]</scope>
    <source>
        <strain evidence="1 2">B</strain>
    </source>
</reference>